<keyword evidence="3" id="KW-1185">Reference proteome</keyword>
<name>A0AAD9N7J7_9ANNE</name>
<organism evidence="2 3">
    <name type="scientific">Paralvinella palmiformis</name>
    <dbReference type="NCBI Taxonomy" id="53620"/>
    <lineage>
        <taxon>Eukaryota</taxon>
        <taxon>Metazoa</taxon>
        <taxon>Spiralia</taxon>
        <taxon>Lophotrochozoa</taxon>
        <taxon>Annelida</taxon>
        <taxon>Polychaeta</taxon>
        <taxon>Sedentaria</taxon>
        <taxon>Canalipalpata</taxon>
        <taxon>Terebellida</taxon>
        <taxon>Terebelliformia</taxon>
        <taxon>Alvinellidae</taxon>
        <taxon>Paralvinella</taxon>
    </lineage>
</organism>
<feature type="compositionally biased region" description="Basic residues" evidence="1">
    <location>
        <begin position="34"/>
        <end position="51"/>
    </location>
</feature>
<proteinExistence type="predicted"/>
<accession>A0AAD9N7J7</accession>
<feature type="non-terminal residue" evidence="2">
    <location>
        <position position="1"/>
    </location>
</feature>
<sequence>GFASLPGLSVSFSSLSPSLTGRYNAPTPQNPKQNLHKHAPPHSGYKSRRGITKTGLASVVQAEESRWSDLIHSSRFASRMYTMSLVDDVQ</sequence>
<evidence type="ECO:0000313" key="2">
    <source>
        <dbReference type="EMBL" id="KAK2160057.1"/>
    </source>
</evidence>
<evidence type="ECO:0000256" key="1">
    <source>
        <dbReference type="SAM" id="MobiDB-lite"/>
    </source>
</evidence>
<feature type="region of interest" description="Disordered" evidence="1">
    <location>
        <begin position="15"/>
        <end position="52"/>
    </location>
</feature>
<reference evidence="2" key="1">
    <citation type="journal article" date="2023" name="Mol. Biol. Evol.">
        <title>Third-Generation Sequencing Reveals the Adaptive Role of the Epigenome in Three Deep-Sea Polychaetes.</title>
        <authorList>
            <person name="Perez M."/>
            <person name="Aroh O."/>
            <person name="Sun Y."/>
            <person name="Lan Y."/>
            <person name="Juniper S.K."/>
            <person name="Young C.R."/>
            <person name="Angers B."/>
            <person name="Qian P.Y."/>
        </authorList>
    </citation>
    <scope>NUCLEOTIDE SEQUENCE</scope>
    <source>
        <strain evidence="2">P08H-3</strain>
    </source>
</reference>
<dbReference type="AlphaFoldDB" id="A0AAD9N7J7"/>
<protein>
    <submittedName>
        <fullName evidence="2">Uncharacterized protein</fullName>
    </submittedName>
</protein>
<comment type="caution">
    <text evidence="2">The sequence shown here is derived from an EMBL/GenBank/DDBJ whole genome shotgun (WGS) entry which is preliminary data.</text>
</comment>
<evidence type="ECO:0000313" key="3">
    <source>
        <dbReference type="Proteomes" id="UP001208570"/>
    </source>
</evidence>
<dbReference type="EMBL" id="JAODUP010000141">
    <property type="protein sequence ID" value="KAK2160057.1"/>
    <property type="molecule type" value="Genomic_DNA"/>
</dbReference>
<dbReference type="Proteomes" id="UP001208570">
    <property type="component" value="Unassembled WGS sequence"/>
</dbReference>
<gene>
    <name evidence="2" type="ORF">LSH36_141g08060</name>
</gene>